<name>A0A0R1JKI3_9LACO</name>
<reference evidence="1 2" key="1">
    <citation type="journal article" date="2015" name="Genome Announc.">
        <title>Expanding the biotechnology potential of lactobacilli through comparative genomics of 213 strains and associated genera.</title>
        <authorList>
            <person name="Sun Z."/>
            <person name="Harris H.M."/>
            <person name="McCann A."/>
            <person name="Guo C."/>
            <person name="Argimon S."/>
            <person name="Zhang W."/>
            <person name="Yang X."/>
            <person name="Jeffery I.B."/>
            <person name="Cooney J.C."/>
            <person name="Kagawa T.F."/>
            <person name="Liu W."/>
            <person name="Song Y."/>
            <person name="Salvetti E."/>
            <person name="Wrobel A."/>
            <person name="Rasinkangas P."/>
            <person name="Parkhill J."/>
            <person name="Rea M.C."/>
            <person name="O'Sullivan O."/>
            <person name="Ritari J."/>
            <person name="Douillard F.P."/>
            <person name="Paul Ross R."/>
            <person name="Yang R."/>
            <person name="Briner A.E."/>
            <person name="Felis G.E."/>
            <person name="de Vos W.M."/>
            <person name="Barrangou R."/>
            <person name="Klaenhammer T.R."/>
            <person name="Caufield P.W."/>
            <person name="Cui Y."/>
            <person name="Zhang H."/>
            <person name="O'Toole P.W."/>
        </authorList>
    </citation>
    <scope>NUCLEOTIDE SEQUENCE [LARGE SCALE GENOMIC DNA]</scope>
    <source>
        <strain evidence="1 2">JCM 17158</strain>
    </source>
</reference>
<dbReference type="RefSeq" id="WP_056951371.1">
    <property type="nucleotide sequence ID" value="NZ_AZDJ01000026.1"/>
</dbReference>
<dbReference type="InterPro" id="IPR014718">
    <property type="entry name" value="GH-type_carb-bd"/>
</dbReference>
<sequence>MTLSAKIFAHVGGDVITQYTLQNPSGMTIRFLTFGARVQQVRLPSAGMDPNLLLGFITLQDYLTQPGAFGALVGPDCHHPNRAGWANWNWRATTAEGPGFDRLTLRLALGPDQDGAPGARTITVVHTLSADNLWTTTTTVETTHPVPVSLAYQLAWQLTGDPAQTILAEALTVDGVAHQLPTTATTLAANRLTLADQHWALTYSTDAPQLRLDPLATVGEANNFNGILGQPHVGLIIQPLPAGTEPLLVTPGAPLTVTTQVRLTAK</sequence>
<dbReference type="OrthoDB" id="9779408at2"/>
<dbReference type="Proteomes" id="UP000051804">
    <property type="component" value="Unassembled WGS sequence"/>
</dbReference>
<keyword evidence="2" id="KW-1185">Reference proteome</keyword>
<accession>A0A0R1JKI3</accession>
<dbReference type="InterPro" id="IPR011013">
    <property type="entry name" value="Gal_mutarotase_sf_dom"/>
</dbReference>
<dbReference type="InterPro" id="IPR008183">
    <property type="entry name" value="Aldose_1/G6P_1-epimerase"/>
</dbReference>
<dbReference type="STRING" id="1291734.FD02_GL002067"/>
<dbReference type="PANTHER" id="PTHR10091">
    <property type="entry name" value="ALDOSE-1-EPIMERASE"/>
    <property type="match status" value="1"/>
</dbReference>
<evidence type="ECO:0000313" key="2">
    <source>
        <dbReference type="Proteomes" id="UP000051804"/>
    </source>
</evidence>
<dbReference type="GO" id="GO:0004034">
    <property type="term" value="F:aldose 1-epimerase activity"/>
    <property type="evidence" value="ECO:0007669"/>
    <property type="project" value="TreeGrafter"/>
</dbReference>
<dbReference type="PATRIC" id="fig|1291734.4.peg.2119"/>
<dbReference type="AlphaFoldDB" id="A0A0R1JKI3"/>
<dbReference type="GO" id="GO:0030246">
    <property type="term" value="F:carbohydrate binding"/>
    <property type="evidence" value="ECO:0007669"/>
    <property type="project" value="InterPro"/>
</dbReference>
<protein>
    <submittedName>
        <fullName evidence="1">Aldose 1-epimerase</fullName>
    </submittedName>
</protein>
<evidence type="ECO:0000313" key="1">
    <source>
        <dbReference type="EMBL" id="KRK71822.1"/>
    </source>
</evidence>
<dbReference type="GO" id="GO:0006006">
    <property type="term" value="P:glucose metabolic process"/>
    <property type="evidence" value="ECO:0007669"/>
    <property type="project" value="TreeGrafter"/>
</dbReference>
<organism evidence="1 2">
    <name type="scientific">Lacticaseibacillus nasuensis JCM 17158</name>
    <dbReference type="NCBI Taxonomy" id="1291734"/>
    <lineage>
        <taxon>Bacteria</taxon>
        <taxon>Bacillati</taxon>
        <taxon>Bacillota</taxon>
        <taxon>Bacilli</taxon>
        <taxon>Lactobacillales</taxon>
        <taxon>Lactobacillaceae</taxon>
        <taxon>Lacticaseibacillus</taxon>
    </lineage>
</organism>
<dbReference type="Gene3D" id="2.70.98.10">
    <property type="match status" value="2"/>
</dbReference>
<dbReference type="Pfam" id="PF01263">
    <property type="entry name" value="Aldose_epim"/>
    <property type="match status" value="2"/>
</dbReference>
<dbReference type="PANTHER" id="PTHR10091:SF0">
    <property type="entry name" value="GALACTOSE MUTAROTASE"/>
    <property type="match status" value="1"/>
</dbReference>
<gene>
    <name evidence="1" type="ORF">FD02_GL002067</name>
</gene>
<dbReference type="SUPFAM" id="SSF74650">
    <property type="entry name" value="Galactose mutarotase-like"/>
    <property type="match status" value="1"/>
</dbReference>
<proteinExistence type="predicted"/>
<dbReference type="EMBL" id="AZDJ01000026">
    <property type="protein sequence ID" value="KRK71822.1"/>
    <property type="molecule type" value="Genomic_DNA"/>
</dbReference>
<dbReference type="GO" id="GO:0033499">
    <property type="term" value="P:galactose catabolic process via UDP-galactose, Leloir pathway"/>
    <property type="evidence" value="ECO:0007669"/>
    <property type="project" value="TreeGrafter"/>
</dbReference>
<comment type="caution">
    <text evidence="1">The sequence shown here is derived from an EMBL/GenBank/DDBJ whole genome shotgun (WGS) entry which is preliminary data.</text>
</comment>